<sequence length="319" mass="34474">MPPRARIQRGFTLIELLVVIAIIAVLIALLLPAVQAAREAARRIQCVNNLKQIGLALHNYHESRGALPGADMVFNVTELSALTMLLPMMEQTNVYNSINFSFNYQDPNNTTAMYTAVSQFICPSDQSPPLPALGAQTNYMADMGSGIVWQAPIGPNVGMPMPNGVFHGDVSNKFSAITDGLSNTAFFSERILADGNNAIVSPIADVFFSPLAPTDVETAYQMCQAVNINDLNNQFPLFMGAPWLCGQHIFTHASTPNSRSCGFFVALRAVMPPSSYHPGGVNVLFGDGSVKYIKNNIDRQVWRALGTIAGGEVVSADSY</sequence>
<feature type="domain" description="DUF1559" evidence="1">
    <location>
        <begin position="35"/>
        <end position="300"/>
    </location>
</feature>
<dbReference type="OrthoDB" id="217153at2"/>
<dbReference type="EMBL" id="CP042997">
    <property type="protein sequence ID" value="QEH33716.1"/>
    <property type="molecule type" value="Genomic_DNA"/>
</dbReference>
<reference evidence="2 3" key="1">
    <citation type="submission" date="2019-08" db="EMBL/GenBank/DDBJ databases">
        <title>Deep-cultivation of Planctomycetes and their phenomic and genomic characterization uncovers novel biology.</title>
        <authorList>
            <person name="Wiegand S."/>
            <person name="Jogler M."/>
            <person name="Boedeker C."/>
            <person name="Pinto D."/>
            <person name="Vollmers J."/>
            <person name="Rivas-Marin E."/>
            <person name="Kohn T."/>
            <person name="Peeters S.H."/>
            <person name="Heuer A."/>
            <person name="Rast P."/>
            <person name="Oberbeckmann S."/>
            <person name="Bunk B."/>
            <person name="Jeske O."/>
            <person name="Meyerdierks A."/>
            <person name="Storesund J.E."/>
            <person name="Kallscheuer N."/>
            <person name="Luecker S."/>
            <person name="Lage O.M."/>
            <person name="Pohl T."/>
            <person name="Merkel B.J."/>
            <person name="Hornburger P."/>
            <person name="Mueller R.-W."/>
            <person name="Bruemmer F."/>
            <person name="Labrenz M."/>
            <person name="Spormann A.M."/>
            <person name="Op den Camp H."/>
            <person name="Overmann J."/>
            <person name="Amann R."/>
            <person name="Jetten M.S.M."/>
            <person name="Mascher T."/>
            <person name="Medema M.H."/>
            <person name="Devos D.P."/>
            <person name="Kaster A.-K."/>
            <person name="Ovreas L."/>
            <person name="Rohde M."/>
            <person name="Galperin M.Y."/>
            <person name="Jogler C."/>
        </authorList>
    </citation>
    <scope>NUCLEOTIDE SEQUENCE [LARGE SCALE GENOMIC DNA]</scope>
    <source>
        <strain evidence="2 3">OJF2</strain>
    </source>
</reference>
<dbReference type="InterPro" id="IPR011453">
    <property type="entry name" value="DUF1559"/>
</dbReference>
<dbReference type="InterPro" id="IPR027558">
    <property type="entry name" value="Pre_pil_HX9DG_C"/>
</dbReference>
<dbReference type="Pfam" id="PF07596">
    <property type="entry name" value="SBP_bac_10"/>
    <property type="match status" value="1"/>
</dbReference>
<dbReference type="AlphaFoldDB" id="A0A5B9VZ79"/>
<dbReference type="Pfam" id="PF07963">
    <property type="entry name" value="N_methyl"/>
    <property type="match status" value="1"/>
</dbReference>
<name>A0A5B9VZ79_9BACT</name>
<dbReference type="NCBIfam" id="TIGR04294">
    <property type="entry name" value="pre_pil_HX9DG"/>
    <property type="match status" value="1"/>
</dbReference>
<dbReference type="PANTHER" id="PTHR30093:SF2">
    <property type="entry name" value="TYPE II SECRETION SYSTEM PROTEIN H"/>
    <property type="match status" value="1"/>
</dbReference>
<protein>
    <submittedName>
        <fullName evidence="2">Putative major pilin subunit</fullName>
    </submittedName>
</protein>
<dbReference type="Proteomes" id="UP000324233">
    <property type="component" value="Chromosome"/>
</dbReference>
<dbReference type="NCBIfam" id="TIGR02532">
    <property type="entry name" value="IV_pilin_GFxxxE"/>
    <property type="match status" value="1"/>
</dbReference>
<dbReference type="SUPFAM" id="SSF54523">
    <property type="entry name" value="Pili subunits"/>
    <property type="match status" value="1"/>
</dbReference>
<proteinExistence type="predicted"/>
<dbReference type="PROSITE" id="PS00409">
    <property type="entry name" value="PROKAR_NTER_METHYL"/>
    <property type="match status" value="1"/>
</dbReference>
<keyword evidence="3" id="KW-1185">Reference proteome</keyword>
<dbReference type="RefSeq" id="WP_148593727.1">
    <property type="nucleotide sequence ID" value="NZ_CP042997.1"/>
</dbReference>
<dbReference type="InterPro" id="IPR012902">
    <property type="entry name" value="N_methyl_site"/>
</dbReference>
<evidence type="ECO:0000313" key="2">
    <source>
        <dbReference type="EMBL" id="QEH33716.1"/>
    </source>
</evidence>
<gene>
    <name evidence="2" type="ORF">OJF2_22220</name>
</gene>
<organism evidence="2 3">
    <name type="scientific">Aquisphaera giovannonii</name>
    <dbReference type="NCBI Taxonomy" id="406548"/>
    <lineage>
        <taxon>Bacteria</taxon>
        <taxon>Pseudomonadati</taxon>
        <taxon>Planctomycetota</taxon>
        <taxon>Planctomycetia</taxon>
        <taxon>Isosphaerales</taxon>
        <taxon>Isosphaeraceae</taxon>
        <taxon>Aquisphaera</taxon>
    </lineage>
</organism>
<dbReference type="Gene3D" id="3.30.700.10">
    <property type="entry name" value="Glycoprotein, Type 4 Pilin"/>
    <property type="match status" value="1"/>
</dbReference>
<dbReference type="InterPro" id="IPR045584">
    <property type="entry name" value="Pilin-like"/>
</dbReference>
<accession>A0A5B9VZ79</accession>
<evidence type="ECO:0000259" key="1">
    <source>
        <dbReference type="Pfam" id="PF07596"/>
    </source>
</evidence>
<dbReference type="KEGG" id="agv:OJF2_22220"/>
<dbReference type="PANTHER" id="PTHR30093">
    <property type="entry name" value="GENERAL SECRETION PATHWAY PROTEIN G"/>
    <property type="match status" value="1"/>
</dbReference>
<evidence type="ECO:0000313" key="3">
    <source>
        <dbReference type="Proteomes" id="UP000324233"/>
    </source>
</evidence>